<comment type="similarity">
    <text evidence="4">In the C-terminal section; belongs to the pectinesterase family.</text>
</comment>
<dbReference type="FunFam" id="2.160.20.10:FF:000001">
    <property type="entry name" value="Pectinesterase"/>
    <property type="match status" value="1"/>
</dbReference>
<evidence type="ECO:0000313" key="18">
    <source>
        <dbReference type="Proteomes" id="UP001159364"/>
    </source>
</evidence>
<dbReference type="AlphaFoldDB" id="A0AAV8TYD1"/>
<evidence type="ECO:0000256" key="13">
    <source>
        <dbReference type="PROSITE-ProRule" id="PRU10040"/>
    </source>
</evidence>
<organism evidence="17 18">
    <name type="scientific">Erythroxylum novogranatense</name>
    <dbReference type="NCBI Taxonomy" id="1862640"/>
    <lineage>
        <taxon>Eukaryota</taxon>
        <taxon>Viridiplantae</taxon>
        <taxon>Streptophyta</taxon>
        <taxon>Embryophyta</taxon>
        <taxon>Tracheophyta</taxon>
        <taxon>Spermatophyta</taxon>
        <taxon>Magnoliopsida</taxon>
        <taxon>eudicotyledons</taxon>
        <taxon>Gunneridae</taxon>
        <taxon>Pentapetalae</taxon>
        <taxon>rosids</taxon>
        <taxon>fabids</taxon>
        <taxon>Malpighiales</taxon>
        <taxon>Erythroxylaceae</taxon>
        <taxon>Erythroxylum</taxon>
    </lineage>
</organism>
<dbReference type="GO" id="GO:0030599">
    <property type="term" value="F:pectinesterase activity"/>
    <property type="evidence" value="ECO:0007669"/>
    <property type="project" value="UniProtKB-UniRule"/>
</dbReference>
<keyword evidence="15" id="KW-1133">Transmembrane helix</keyword>
<dbReference type="InterPro" id="IPR012334">
    <property type="entry name" value="Pectin_lyas_fold"/>
</dbReference>
<accession>A0AAV8TYD1</accession>
<evidence type="ECO:0000256" key="11">
    <source>
        <dbReference type="ARBA" id="ARBA00047928"/>
    </source>
</evidence>
<evidence type="ECO:0000256" key="8">
    <source>
        <dbReference type="ARBA" id="ARBA00023085"/>
    </source>
</evidence>
<protein>
    <recommendedName>
        <fullName evidence="5 14">Pectinesterase</fullName>
        <ecNumber evidence="5 14">3.1.1.11</ecNumber>
    </recommendedName>
</protein>
<dbReference type="Gene3D" id="1.20.140.40">
    <property type="entry name" value="Invertase/pectin methylesterase inhibitor family protein"/>
    <property type="match status" value="1"/>
</dbReference>
<evidence type="ECO:0000256" key="2">
    <source>
        <dbReference type="ARBA" id="ARBA00005184"/>
    </source>
</evidence>
<name>A0AAV8TYD1_9ROSI</name>
<dbReference type="SUPFAM" id="SSF101148">
    <property type="entry name" value="Plant invertase/pectin methylesterase inhibitor"/>
    <property type="match status" value="1"/>
</dbReference>
<reference evidence="17 18" key="1">
    <citation type="submission" date="2021-09" db="EMBL/GenBank/DDBJ databases">
        <title>Genomic insights and catalytic innovation underlie evolution of tropane alkaloids biosynthesis.</title>
        <authorList>
            <person name="Wang Y.-J."/>
            <person name="Tian T."/>
            <person name="Huang J.-P."/>
            <person name="Huang S.-X."/>
        </authorList>
    </citation>
    <scope>NUCLEOTIDE SEQUENCE [LARGE SCALE GENOMIC DNA]</scope>
    <source>
        <strain evidence="17">KIB-2018</strain>
        <tissue evidence="17">Leaf</tissue>
    </source>
</reference>
<dbReference type="SMART" id="SM00856">
    <property type="entry name" value="PMEI"/>
    <property type="match status" value="1"/>
</dbReference>
<evidence type="ECO:0000256" key="4">
    <source>
        <dbReference type="ARBA" id="ARBA00007786"/>
    </source>
</evidence>
<keyword evidence="15" id="KW-0812">Transmembrane</keyword>
<evidence type="ECO:0000256" key="1">
    <source>
        <dbReference type="ARBA" id="ARBA00004191"/>
    </source>
</evidence>
<dbReference type="GO" id="GO:0004857">
    <property type="term" value="F:enzyme inhibitor activity"/>
    <property type="evidence" value="ECO:0007669"/>
    <property type="project" value="InterPro"/>
</dbReference>
<keyword evidence="9" id="KW-1015">Disulfide bond</keyword>
<dbReference type="GO" id="GO:0042545">
    <property type="term" value="P:cell wall modification"/>
    <property type="evidence" value="ECO:0007669"/>
    <property type="project" value="UniProtKB-UniRule"/>
</dbReference>
<evidence type="ECO:0000256" key="3">
    <source>
        <dbReference type="ARBA" id="ARBA00006027"/>
    </source>
</evidence>
<feature type="active site" evidence="13">
    <location>
        <position position="421"/>
    </location>
</feature>
<keyword evidence="15" id="KW-0472">Membrane</keyword>
<evidence type="ECO:0000256" key="6">
    <source>
        <dbReference type="ARBA" id="ARBA00022512"/>
    </source>
</evidence>
<dbReference type="FunFam" id="1.20.140.40:FF:000001">
    <property type="entry name" value="Pectinesterase"/>
    <property type="match status" value="1"/>
</dbReference>
<dbReference type="NCBIfam" id="TIGR01614">
    <property type="entry name" value="PME_inhib"/>
    <property type="match status" value="1"/>
</dbReference>
<proteinExistence type="inferred from homology"/>
<dbReference type="EMBL" id="JAIWQS010000002">
    <property type="protein sequence ID" value="KAJ8771996.1"/>
    <property type="molecule type" value="Genomic_DNA"/>
</dbReference>
<evidence type="ECO:0000313" key="17">
    <source>
        <dbReference type="EMBL" id="KAJ8771996.1"/>
    </source>
</evidence>
<feature type="transmembrane region" description="Helical" evidence="15">
    <location>
        <begin position="14"/>
        <end position="37"/>
    </location>
</feature>
<dbReference type="InterPro" id="IPR011050">
    <property type="entry name" value="Pectin_lyase_fold/virulence"/>
</dbReference>
<dbReference type="PANTHER" id="PTHR31707">
    <property type="entry name" value="PECTINESTERASE"/>
    <property type="match status" value="1"/>
</dbReference>
<dbReference type="InterPro" id="IPR000070">
    <property type="entry name" value="Pectinesterase_cat"/>
</dbReference>
<dbReference type="Pfam" id="PF01095">
    <property type="entry name" value="Pectinesterase"/>
    <property type="match status" value="1"/>
</dbReference>
<comment type="catalytic activity">
    <reaction evidence="11 14">
        <text>[(1-&gt;4)-alpha-D-galacturonosyl methyl ester](n) + n H2O = [(1-&gt;4)-alpha-D-galacturonosyl](n) + n methanol + n H(+)</text>
        <dbReference type="Rhea" id="RHEA:22380"/>
        <dbReference type="Rhea" id="RHEA-COMP:14570"/>
        <dbReference type="Rhea" id="RHEA-COMP:14573"/>
        <dbReference type="ChEBI" id="CHEBI:15377"/>
        <dbReference type="ChEBI" id="CHEBI:15378"/>
        <dbReference type="ChEBI" id="CHEBI:17790"/>
        <dbReference type="ChEBI" id="CHEBI:140522"/>
        <dbReference type="ChEBI" id="CHEBI:140523"/>
        <dbReference type="EC" id="3.1.1.11"/>
    </reaction>
</comment>
<evidence type="ECO:0000256" key="5">
    <source>
        <dbReference type="ARBA" id="ARBA00013229"/>
    </source>
</evidence>
<dbReference type="PROSITE" id="PS00503">
    <property type="entry name" value="PECTINESTERASE_2"/>
    <property type="match status" value="1"/>
</dbReference>
<dbReference type="InterPro" id="IPR033131">
    <property type="entry name" value="Pectinesterase_Asp_AS"/>
</dbReference>
<keyword evidence="7 14" id="KW-0378">Hydrolase</keyword>
<keyword evidence="18" id="KW-1185">Reference proteome</keyword>
<evidence type="ECO:0000256" key="12">
    <source>
        <dbReference type="ARBA" id="ARBA00057335"/>
    </source>
</evidence>
<comment type="caution">
    <text evidence="17">The sequence shown here is derived from an EMBL/GenBank/DDBJ whole genome shotgun (WGS) entry which is preliminary data.</text>
</comment>
<evidence type="ECO:0000256" key="9">
    <source>
        <dbReference type="ARBA" id="ARBA00023157"/>
    </source>
</evidence>
<gene>
    <name evidence="17" type="ORF">K2173_027173</name>
</gene>
<evidence type="ECO:0000256" key="15">
    <source>
        <dbReference type="SAM" id="Phobius"/>
    </source>
</evidence>
<evidence type="ECO:0000256" key="10">
    <source>
        <dbReference type="ARBA" id="ARBA00023180"/>
    </source>
</evidence>
<comment type="subcellular location">
    <subcellularLocation>
        <location evidence="1">Secreted</location>
        <location evidence="1">Cell wall</location>
    </subcellularLocation>
</comment>
<feature type="domain" description="Pectinesterase inhibitor" evidence="16">
    <location>
        <begin position="60"/>
        <end position="212"/>
    </location>
</feature>
<keyword evidence="6" id="KW-0964">Secreted</keyword>
<dbReference type="Proteomes" id="UP001159364">
    <property type="component" value="Linkage Group LG02"/>
</dbReference>
<dbReference type="Gene3D" id="2.160.20.10">
    <property type="entry name" value="Single-stranded right-handed beta-helix, Pectin lyase-like"/>
    <property type="match status" value="1"/>
</dbReference>
<dbReference type="InterPro" id="IPR035513">
    <property type="entry name" value="Invertase/methylesterase_inhib"/>
</dbReference>
<dbReference type="SUPFAM" id="SSF51126">
    <property type="entry name" value="Pectin lyase-like"/>
    <property type="match status" value="1"/>
</dbReference>
<dbReference type="GO" id="GO:0045490">
    <property type="term" value="P:pectin catabolic process"/>
    <property type="evidence" value="ECO:0007669"/>
    <property type="project" value="UniProtKB-UniRule"/>
</dbReference>
<comment type="function">
    <text evidence="12">Acts in the modification of cell walls via demethylesterification of cell wall pectin.</text>
</comment>
<keyword evidence="6" id="KW-0134">Cell wall</keyword>
<evidence type="ECO:0000256" key="14">
    <source>
        <dbReference type="RuleBase" id="RU000589"/>
    </source>
</evidence>
<dbReference type="InterPro" id="IPR006501">
    <property type="entry name" value="Pectinesterase_inhib_dom"/>
</dbReference>
<dbReference type="EC" id="3.1.1.11" evidence="5 14"/>
<evidence type="ECO:0000256" key="7">
    <source>
        <dbReference type="ARBA" id="ARBA00022801"/>
    </source>
</evidence>
<sequence>MSNNGDDGKKNKRIAIIGVSSFLLVAMVVAVTVGVGVNNNGEDKEDISGSSHKSSQPISASVKAIKAICQPASYKKTCEDTLENSAGNTTDVKELIQIAFKVAEKRISDVAHKSTVLQDLEKEPRTREALQVCKELMNMSISELQHSFEKIGDFDLTKLDELMADLRTWLSAAVTYQETCLDGFENATTNAGENMKSIMKTAMELTSNGLDIVSGLSSVFTSLQISDSNRRLLTIESDDELPVLGHDNFPEWVEFGGRKLLALPITQIKPDLVVAKDGSGDFKTISEAVKHIPKRKNNETFVLYIKEGIYQEYIEFNKSMDNLIVIGDGSEKTRIIGNKNFIDGTPTYHTATVVVVGDHFLAKNIGIENAAGPEKHQAVAMRCSGDFSVFYNCTFDGYQDTLYTHAKRQFYRDCTISGTIDFVFGDAVAGFQNCTFLVRKPLINQQNIVTAQGRKQRRQPSAIIIQNSTITAHPDLFPVRQQFKSFLGRPWKQFSRTIIMESFIDDLIHPDGWLPWFGNFGLKTCWYTEFNNYGPGADKNARVTWNGIKTITRQHAIDFTPGRFLRGETWIKPTGVPYTPYLTRP</sequence>
<comment type="similarity">
    <text evidence="3">In the N-terminal section; belongs to the PMEI family.</text>
</comment>
<keyword evidence="10" id="KW-0325">Glycoprotein</keyword>
<keyword evidence="8 14" id="KW-0063">Aspartyl esterase</keyword>
<evidence type="ECO:0000259" key="16">
    <source>
        <dbReference type="SMART" id="SM00856"/>
    </source>
</evidence>
<dbReference type="CDD" id="cd15798">
    <property type="entry name" value="PMEI-like_3"/>
    <property type="match status" value="1"/>
</dbReference>
<dbReference type="Pfam" id="PF04043">
    <property type="entry name" value="PMEI"/>
    <property type="match status" value="1"/>
</dbReference>
<comment type="pathway">
    <text evidence="2 14">Glycan metabolism; pectin degradation; 2-dehydro-3-deoxy-D-gluconate from pectin: step 1/5.</text>
</comment>